<dbReference type="GO" id="GO:0004364">
    <property type="term" value="F:glutathione transferase activity"/>
    <property type="evidence" value="ECO:0007669"/>
    <property type="project" value="UniProtKB-EC"/>
</dbReference>
<dbReference type="Proteomes" id="UP001352263">
    <property type="component" value="Unassembled WGS sequence"/>
</dbReference>
<keyword evidence="4" id="KW-1185">Reference proteome</keyword>
<sequence>MYRLHGFCQSGNSYKVAFFLNALRQPWEPVFVDFMNGATRTDEWRASTNEMGEAPVLEDGMRRLTQSGLILGYLARKHGAFEGRTEDEKLEAQRWILFDNHKFTSYFATYRFMKAFGPAAPDPAVMGWLRGRMDAAFSVVDKHLRERAFMVGDAPTIADFSMCGYLFYPNEESGYDFAERYPHIGAWVERMRAIPGWGSPYDILPGERLPVRW</sequence>
<organism evidence="3 4">
    <name type="scientific">Noviherbaspirillum album</name>
    <dbReference type="NCBI Taxonomy" id="3080276"/>
    <lineage>
        <taxon>Bacteria</taxon>
        <taxon>Pseudomonadati</taxon>
        <taxon>Pseudomonadota</taxon>
        <taxon>Betaproteobacteria</taxon>
        <taxon>Burkholderiales</taxon>
        <taxon>Oxalobacteraceae</taxon>
        <taxon>Noviherbaspirillum</taxon>
    </lineage>
</organism>
<dbReference type="Gene3D" id="3.40.30.10">
    <property type="entry name" value="Glutaredoxin"/>
    <property type="match status" value="1"/>
</dbReference>
<dbReference type="PANTHER" id="PTHR44051">
    <property type="entry name" value="GLUTATHIONE S-TRANSFERASE-RELATED"/>
    <property type="match status" value="1"/>
</dbReference>
<feature type="domain" description="GST N-terminal" evidence="1">
    <location>
        <begin position="1"/>
        <end position="82"/>
    </location>
</feature>
<feature type="domain" description="GST C-terminal" evidence="2">
    <location>
        <begin position="85"/>
        <end position="213"/>
    </location>
</feature>
<name>A0ABU6J2B0_9BURK</name>
<dbReference type="RefSeq" id="WP_326504514.1">
    <property type="nucleotide sequence ID" value="NZ_JAWIIV010000001.1"/>
</dbReference>
<evidence type="ECO:0000259" key="1">
    <source>
        <dbReference type="PROSITE" id="PS50404"/>
    </source>
</evidence>
<dbReference type="EMBL" id="JAWIIV010000001">
    <property type="protein sequence ID" value="MEC4717766.1"/>
    <property type="molecule type" value="Genomic_DNA"/>
</dbReference>
<dbReference type="InterPro" id="IPR010987">
    <property type="entry name" value="Glutathione-S-Trfase_C-like"/>
</dbReference>
<dbReference type="InterPro" id="IPR040079">
    <property type="entry name" value="Glutathione_S-Trfase"/>
</dbReference>
<dbReference type="Pfam" id="PF00043">
    <property type="entry name" value="GST_C"/>
    <property type="match status" value="1"/>
</dbReference>
<dbReference type="InterPro" id="IPR036282">
    <property type="entry name" value="Glutathione-S-Trfase_C_sf"/>
</dbReference>
<reference evidence="3 4" key="1">
    <citation type="submission" date="2023-10" db="EMBL/GenBank/DDBJ databases">
        <title>Noviherbaspirillum sp. CPCC 100848 genome assembly.</title>
        <authorList>
            <person name="Li X.Y."/>
            <person name="Fang X.M."/>
        </authorList>
    </citation>
    <scope>NUCLEOTIDE SEQUENCE [LARGE SCALE GENOMIC DNA]</scope>
    <source>
        <strain evidence="3 4">CPCC 100848</strain>
    </source>
</reference>
<comment type="caution">
    <text evidence="3">The sequence shown here is derived from an EMBL/GenBank/DDBJ whole genome shotgun (WGS) entry which is preliminary data.</text>
</comment>
<evidence type="ECO:0000259" key="2">
    <source>
        <dbReference type="PROSITE" id="PS50405"/>
    </source>
</evidence>
<keyword evidence="3" id="KW-0808">Transferase</keyword>
<proteinExistence type="predicted"/>
<protein>
    <submittedName>
        <fullName evidence="3">Glutathione S-transferase</fullName>
        <ecNumber evidence="3">2.5.1.18</ecNumber>
    </submittedName>
</protein>
<dbReference type="SFLD" id="SFLDG00358">
    <property type="entry name" value="Main_(cytGST)"/>
    <property type="match status" value="1"/>
</dbReference>
<accession>A0ABU6J2B0</accession>
<evidence type="ECO:0000313" key="4">
    <source>
        <dbReference type="Proteomes" id="UP001352263"/>
    </source>
</evidence>
<dbReference type="PROSITE" id="PS50404">
    <property type="entry name" value="GST_NTER"/>
    <property type="match status" value="1"/>
</dbReference>
<dbReference type="Gene3D" id="1.20.1050.10">
    <property type="match status" value="1"/>
</dbReference>
<dbReference type="PANTHER" id="PTHR44051:SF2">
    <property type="entry name" value="HYPOTHETICAL GLUTATHIONE S-TRANSFERASE LIKE PROTEIN"/>
    <property type="match status" value="1"/>
</dbReference>
<dbReference type="CDD" id="cd03056">
    <property type="entry name" value="GST_N_4"/>
    <property type="match status" value="1"/>
</dbReference>
<dbReference type="InterPro" id="IPR036249">
    <property type="entry name" value="Thioredoxin-like_sf"/>
</dbReference>
<dbReference type="SUPFAM" id="SSF47616">
    <property type="entry name" value="GST C-terminal domain-like"/>
    <property type="match status" value="1"/>
</dbReference>
<dbReference type="SUPFAM" id="SSF52833">
    <property type="entry name" value="Thioredoxin-like"/>
    <property type="match status" value="1"/>
</dbReference>
<dbReference type="PROSITE" id="PS50405">
    <property type="entry name" value="GST_CTER"/>
    <property type="match status" value="1"/>
</dbReference>
<evidence type="ECO:0000313" key="3">
    <source>
        <dbReference type="EMBL" id="MEC4717766.1"/>
    </source>
</evidence>
<dbReference type="EC" id="2.5.1.18" evidence="3"/>
<gene>
    <name evidence="3" type="ORF">RY831_01260</name>
</gene>
<dbReference type="InterPro" id="IPR004045">
    <property type="entry name" value="Glutathione_S-Trfase_N"/>
</dbReference>
<dbReference type="InterPro" id="IPR004046">
    <property type="entry name" value="GST_C"/>
</dbReference>
<dbReference type="SFLD" id="SFLDS00019">
    <property type="entry name" value="Glutathione_Transferase_(cytos"/>
    <property type="match status" value="1"/>
</dbReference>
<dbReference type="Pfam" id="PF13417">
    <property type="entry name" value="GST_N_3"/>
    <property type="match status" value="1"/>
</dbReference>